<dbReference type="SUPFAM" id="SSF51391">
    <property type="entry name" value="Thiamin phosphate synthase"/>
    <property type="match status" value="1"/>
</dbReference>
<dbReference type="Proteomes" id="UP000588586">
    <property type="component" value="Unassembled WGS sequence"/>
</dbReference>
<feature type="binding site" evidence="10">
    <location>
        <begin position="190"/>
        <end position="191"/>
    </location>
    <ligand>
        <name>2-[(2R,5Z)-2-carboxy-4-methylthiazol-5(2H)-ylidene]ethyl phosphate</name>
        <dbReference type="ChEBI" id="CHEBI:62899"/>
    </ligand>
</feature>
<dbReference type="AlphaFoldDB" id="A0A849HCY4"/>
<reference evidence="14 15" key="1">
    <citation type="submission" date="2020-04" db="EMBL/GenBank/DDBJ databases">
        <title>Knoellia sp. isolate from air conditioner.</title>
        <authorList>
            <person name="Chea S."/>
            <person name="Kim D.-U."/>
        </authorList>
    </citation>
    <scope>NUCLEOTIDE SEQUENCE [LARGE SCALE GENOMIC DNA]</scope>
    <source>
        <strain evidence="14 15">DB2414S</strain>
    </source>
</reference>
<dbReference type="Pfam" id="PF02581">
    <property type="entry name" value="TMP-TENI"/>
    <property type="match status" value="1"/>
</dbReference>
<dbReference type="EC" id="2.5.1.3" evidence="10"/>
<feature type="binding site" evidence="10">
    <location>
        <position position="111"/>
    </location>
    <ligand>
        <name>4-amino-2-methyl-5-(diphosphooxymethyl)pyrimidine</name>
        <dbReference type="ChEBI" id="CHEBI:57841"/>
    </ligand>
</feature>
<evidence type="ECO:0000256" key="8">
    <source>
        <dbReference type="ARBA" id="ARBA00047851"/>
    </source>
</evidence>
<dbReference type="CDD" id="cd00564">
    <property type="entry name" value="TMP_TenI"/>
    <property type="match status" value="1"/>
</dbReference>
<evidence type="ECO:0000256" key="9">
    <source>
        <dbReference type="ARBA" id="ARBA00047883"/>
    </source>
</evidence>
<evidence type="ECO:0000256" key="11">
    <source>
        <dbReference type="RuleBase" id="RU003826"/>
    </source>
</evidence>
<evidence type="ECO:0000256" key="6">
    <source>
        <dbReference type="ARBA" id="ARBA00022977"/>
    </source>
</evidence>
<evidence type="ECO:0000313" key="15">
    <source>
        <dbReference type="Proteomes" id="UP000588586"/>
    </source>
</evidence>
<dbReference type="GO" id="GO:0009228">
    <property type="term" value="P:thiamine biosynthetic process"/>
    <property type="evidence" value="ECO:0007669"/>
    <property type="project" value="UniProtKB-KW"/>
</dbReference>
<comment type="caution">
    <text evidence="10">Lacks conserved residue(s) required for the propagation of feature annotation.</text>
</comment>
<feature type="domain" description="Thiamine phosphate synthase/TenI" evidence="13">
    <location>
        <begin position="9"/>
        <end position="193"/>
    </location>
</feature>
<dbReference type="EMBL" id="JABEPQ010000001">
    <property type="protein sequence ID" value="NNM44534.1"/>
    <property type="molecule type" value="Genomic_DNA"/>
</dbReference>
<dbReference type="GO" id="GO:0000287">
    <property type="term" value="F:magnesium ion binding"/>
    <property type="evidence" value="ECO:0007669"/>
    <property type="project" value="UniProtKB-UniRule"/>
</dbReference>
<dbReference type="GO" id="GO:0009229">
    <property type="term" value="P:thiamine diphosphate biosynthetic process"/>
    <property type="evidence" value="ECO:0007669"/>
    <property type="project" value="UniProtKB-UniRule"/>
</dbReference>
<gene>
    <name evidence="10 14" type="primary">thiE</name>
    <name evidence="14" type="ORF">HJG52_00740</name>
</gene>
<dbReference type="RefSeq" id="WP_171241677.1">
    <property type="nucleotide sequence ID" value="NZ_JABEPQ010000001.1"/>
</dbReference>
<dbReference type="InterPro" id="IPR034291">
    <property type="entry name" value="TMP_synthase"/>
</dbReference>
<dbReference type="InterPro" id="IPR022998">
    <property type="entry name" value="ThiamineP_synth_TenI"/>
</dbReference>
<evidence type="ECO:0000256" key="10">
    <source>
        <dbReference type="HAMAP-Rule" id="MF_00097"/>
    </source>
</evidence>
<name>A0A849HCY4_9MICO</name>
<feature type="binding site" evidence="10">
    <location>
        <position position="170"/>
    </location>
    <ligand>
        <name>2-[(2R,5Z)-2-carboxy-4-methylthiazol-5(2H)-ylidene]ethyl phosphate</name>
        <dbReference type="ChEBI" id="CHEBI:62899"/>
    </ligand>
</feature>
<evidence type="ECO:0000256" key="1">
    <source>
        <dbReference type="ARBA" id="ARBA00003814"/>
    </source>
</evidence>
<evidence type="ECO:0000256" key="2">
    <source>
        <dbReference type="ARBA" id="ARBA00005165"/>
    </source>
</evidence>
<comment type="catalytic activity">
    <reaction evidence="9 10 11">
        <text>2-[(2R,5Z)-2-carboxy-4-methylthiazol-5(2H)-ylidene]ethyl phosphate + 4-amino-2-methyl-5-(diphosphooxymethyl)pyrimidine + 2 H(+) = thiamine phosphate + CO2 + diphosphate</text>
        <dbReference type="Rhea" id="RHEA:47844"/>
        <dbReference type="ChEBI" id="CHEBI:15378"/>
        <dbReference type="ChEBI" id="CHEBI:16526"/>
        <dbReference type="ChEBI" id="CHEBI:33019"/>
        <dbReference type="ChEBI" id="CHEBI:37575"/>
        <dbReference type="ChEBI" id="CHEBI:57841"/>
        <dbReference type="ChEBI" id="CHEBI:62899"/>
        <dbReference type="EC" id="2.5.1.3"/>
    </reaction>
</comment>
<comment type="pathway">
    <text evidence="2 10 12">Cofactor biosynthesis; thiamine diphosphate biosynthesis; thiamine phosphate from 4-amino-2-methyl-5-diphosphomethylpyrimidine and 4-methyl-5-(2-phosphoethyl)-thiazole: step 1/1.</text>
</comment>
<dbReference type="UniPathway" id="UPA00060">
    <property type="reaction ID" value="UER00141"/>
</dbReference>
<comment type="function">
    <text evidence="1 10">Condenses 4-methyl-5-(beta-hydroxyethyl)thiazole monophosphate (THZ-P) and 2-methyl-4-amino-5-hydroxymethyl pyrimidine pyrophosphate (HMP-PP) to form thiamine monophosphate (TMP).</text>
</comment>
<comment type="cofactor">
    <cofactor evidence="10">
        <name>Mg(2+)</name>
        <dbReference type="ChEBI" id="CHEBI:18420"/>
    </cofactor>
    <text evidence="10">Binds 1 Mg(2+) ion per subunit.</text>
</comment>
<keyword evidence="6 10" id="KW-0784">Thiamine biosynthesis</keyword>
<sequence>MRPPLDLTLYLVTDTALCGGPDGVVRTVEAAARGGVTCVQLRDPAASDDELVDLGRRLVRSVAPHGIPLIVNDRPHLVAPIGAQGVHLGQGDGDVVAAREAIGPNALLGLSVQTSEMVEAARPLGDAVDYLGVGPVWPTPSKPNHAPAGGVRTAFEVASVSPWPCVLIGGIHPPRVRRLVGTGAQGIAVISAICGTPDPETAARELRAEWEAPV</sequence>
<evidence type="ECO:0000256" key="7">
    <source>
        <dbReference type="ARBA" id="ARBA00047334"/>
    </source>
</evidence>
<dbReference type="PANTHER" id="PTHR20857">
    <property type="entry name" value="THIAMINE-PHOSPHATE PYROPHOSPHORYLASE"/>
    <property type="match status" value="1"/>
</dbReference>
<evidence type="ECO:0000256" key="12">
    <source>
        <dbReference type="RuleBase" id="RU004253"/>
    </source>
</evidence>
<comment type="caution">
    <text evidence="14">The sequence shown here is derived from an EMBL/GenBank/DDBJ whole genome shotgun (WGS) entry which is preliminary data.</text>
</comment>
<dbReference type="InterPro" id="IPR013785">
    <property type="entry name" value="Aldolase_TIM"/>
</dbReference>
<dbReference type="GO" id="GO:0005737">
    <property type="term" value="C:cytoplasm"/>
    <property type="evidence" value="ECO:0007669"/>
    <property type="project" value="TreeGrafter"/>
</dbReference>
<dbReference type="Gene3D" id="3.20.20.70">
    <property type="entry name" value="Aldolase class I"/>
    <property type="match status" value="1"/>
</dbReference>
<feature type="binding site" evidence="10">
    <location>
        <position position="73"/>
    </location>
    <ligand>
        <name>Mg(2+)</name>
        <dbReference type="ChEBI" id="CHEBI:18420"/>
    </ligand>
</feature>
<proteinExistence type="inferred from homology"/>
<protein>
    <recommendedName>
        <fullName evidence="10">Thiamine-phosphate synthase</fullName>
        <shortName evidence="10">TP synthase</shortName>
        <shortName evidence="10">TPS</shortName>
        <ecNumber evidence="10">2.5.1.3</ecNumber>
    </recommendedName>
    <alternativeName>
        <fullName evidence="10">Thiamine-phosphate pyrophosphorylase</fullName>
        <shortName evidence="10">TMP pyrophosphorylase</shortName>
        <shortName evidence="10">TMP-PPase</shortName>
    </alternativeName>
</protein>
<evidence type="ECO:0000256" key="3">
    <source>
        <dbReference type="ARBA" id="ARBA00022679"/>
    </source>
</evidence>
<dbReference type="NCBIfam" id="TIGR00693">
    <property type="entry name" value="thiE"/>
    <property type="match status" value="1"/>
</dbReference>
<dbReference type="GO" id="GO:0004789">
    <property type="term" value="F:thiamine-phosphate diphosphorylase activity"/>
    <property type="evidence" value="ECO:0007669"/>
    <property type="project" value="UniProtKB-UniRule"/>
</dbReference>
<comment type="catalytic activity">
    <reaction evidence="7 10 11">
        <text>4-methyl-5-(2-phosphooxyethyl)-thiazole + 4-amino-2-methyl-5-(diphosphooxymethyl)pyrimidine + H(+) = thiamine phosphate + diphosphate</text>
        <dbReference type="Rhea" id="RHEA:22328"/>
        <dbReference type="ChEBI" id="CHEBI:15378"/>
        <dbReference type="ChEBI" id="CHEBI:33019"/>
        <dbReference type="ChEBI" id="CHEBI:37575"/>
        <dbReference type="ChEBI" id="CHEBI:57841"/>
        <dbReference type="ChEBI" id="CHEBI:58296"/>
        <dbReference type="EC" id="2.5.1.3"/>
    </reaction>
</comment>
<evidence type="ECO:0000256" key="4">
    <source>
        <dbReference type="ARBA" id="ARBA00022723"/>
    </source>
</evidence>
<comment type="catalytic activity">
    <reaction evidence="8 10 11">
        <text>2-(2-carboxy-4-methylthiazol-5-yl)ethyl phosphate + 4-amino-2-methyl-5-(diphosphooxymethyl)pyrimidine + 2 H(+) = thiamine phosphate + CO2 + diphosphate</text>
        <dbReference type="Rhea" id="RHEA:47848"/>
        <dbReference type="ChEBI" id="CHEBI:15378"/>
        <dbReference type="ChEBI" id="CHEBI:16526"/>
        <dbReference type="ChEBI" id="CHEBI:33019"/>
        <dbReference type="ChEBI" id="CHEBI:37575"/>
        <dbReference type="ChEBI" id="CHEBI:57841"/>
        <dbReference type="ChEBI" id="CHEBI:62890"/>
        <dbReference type="EC" id="2.5.1.3"/>
    </reaction>
</comment>
<dbReference type="InterPro" id="IPR036206">
    <property type="entry name" value="ThiamineP_synth_sf"/>
</dbReference>
<feature type="binding site" evidence="10">
    <location>
        <position position="92"/>
    </location>
    <ligand>
        <name>Mg(2+)</name>
        <dbReference type="ChEBI" id="CHEBI:18420"/>
    </ligand>
</feature>
<accession>A0A849HCY4</accession>
<evidence type="ECO:0000256" key="5">
    <source>
        <dbReference type="ARBA" id="ARBA00022842"/>
    </source>
</evidence>
<keyword evidence="3 10" id="KW-0808">Transferase</keyword>
<keyword evidence="4 10" id="KW-0479">Metal-binding</keyword>
<feature type="binding site" evidence="10">
    <location>
        <begin position="139"/>
        <end position="141"/>
    </location>
    <ligand>
        <name>2-[(2R,5Z)-2-carboxy-4-methylthiazol-5(2H)-ylidene]ethyl phosphate</name>
        <dbReference type="ChEBI" id="CHEBI:62899"/>
    </ligand>
</feature>
<feature type="binding site" evidence="10">
    <location>
        <position position="72"/>
    </location>
    <ligand>
        <name>4-amino-2-methyl-5-(diphosphooxymethyl)pyrimidine</name>
        <dbReference type="ChEBI" id="CHEBI:57841"/>
    </ligand>
</feature>
<comment type="similarity">
    <text evidence="10 11">Belongs to the thiamine-phosphate synthase family.</text>
</comment>
<dbReference type="HAMAP" id="MF_00097">
    <property type="entry name" value="TMP_synthase"/>
    <property type="match status" value="1"/>
</dbReference>
<dbReference type="PANTHER" id="PTHR20857:SF15">
    <property type="entry name" value="THIAMINE-PHOSPHATE SYNTHASE"/>
    <property type="match status" value="1"/>
</dbReference>
<evidence type="ECO:0000313" key="14">
    <source>
        <dbReference type="EMBL" id="NNM44534.1"/>
    </source>
</evidence>
<evidence type="ECO:0000259" key="13">
    <source>
        <dbReference type="Pfam" id="PF02581"/>
    </source>
</evidence>
<keyword evidence="5 10" id="KW-0460">Magnesium</keyword>
<keyword evidence="15" id="KW-1185">Reference proteome</keyword>
<organism evidence="14 15">
    <name type="scientific">Knoellia koreensis</name>
    <dbReference type="NCBI Taxonomy" id="2730921"/>
    <lineage>
        <taxon>Bacteria</taxon>
        <taxon>Bacillati</taxon>
        <taxon>Actinomycetota</taxon>
        <taxon>Actinomycetes</taxon>
        <taxon>Micrococcales</taxon>
        <taxon>Intrasporangiaceae</taxon>
        <taxon>Knoellia</taxon>
    </lineage>
</organism>
<feature type="binding site" evidence="10">
    <location>
        <position position="142"/>
    </location>
    <ligand>
        <name>4-amino-2-methyl-5-(diphosphooxymethyl)pyrimidine</name>
        <dbReference type="ChEBI" id="CHEBI:57841"/>
    </ligand>
</feature>